<dbReference type="InParanoid" id="A0A3Q1HRW5"/>
<dbReference type="GeneTree" id="ENSGT00970000193565"/>
<organism evidence="4 5">
    <name type="scientific">Anabas testudineus</name>
    <name type="common">Climbing perch</name>
    <name type="synonym">Anthias testudineus</name>
    <dbReference type="NCBI Taxonomy" id="64144"/>
    <lineage>
        <taxon>Eukaryota</taxon>
        <taxon>Metazoa</taxon>
        <taxon>Chordata</taxon>
        <taxon>Craniata</taxon>
        <taxon>Vertebrata</taxon>
        <taxon>Euteleostomi</taxon>
        <taxon>Actinopterygii</taxon>
        <taxon>Neopterygii</taxon>
        <taxon>Teleostei</taxon>
        <taxon>Neoteleostei</taxon>
        <taxon>Acanthomorphata</taxon>
        <taxon>Anabantaria</taxon>
        <taxon>Anabantiformes</taxon>
        <taxon>Anabantoidei</taxon>
        <taxon>Anabantidae</taxon>
        <taxon>Anabas</taxon>
    </lineage>
</organism>
<feature type="domain" description="Chemokine interleukin-8-like" evidence="3">
    <location>
        <begin position="26"/>
        <end position="69"/>
    </location>
</feature>
<feature type="chain" id="PRO_5043590620" description="Chemokine interleukin-8-like domain-containing protein" evidence="2">
    <location>
        <begin position="20"/>
        <end position="87"/>
    </location>
</feature>
<keyword evidence="5" id="KW-1185">Reference proteome</keyword>
<proteinExistence type="predicted"/>
<keyword evidence="1" id="KW-0202">Cytokine</keyword>
<dbReference type="Pfam" id="PF00048">
    <property type="entry name" value="IL8"/>
    <property type="match status" value="1"/>
</dbReference>
<evidence type="ECO:0000256" key="1">
    <source>
        <dbReference type="ARBA" id="ARBA00022514"/>
    </source>
</evidence>
<reference evidence="4" key="3">
    <citation type="submission" date="2025-09" db="UniProtKB">
        <authorList>
            <consortium name="Ensembl"/>
        </authorList>
    </citation>
    <scope>IDENTIFICATION</scope>
</reference>
<accession>A0A3Q1HRW5</accession>
<evidence type="ECO:0000313" key="4">
    <source>
        <dbReference type="Ensembl" id="ENSATEP00000010435.3"/>
    </source>
</evidence>
<evidence type="ECO:0000256" key="2">
    <source>
        <dbReference type="SAM" id="SignalP"/>
    </source>
</evidence>
<reference evidence="4" key="1">
    <citation type="submission" date="2021-04" db="EMBL/GenBank/DDBJ databases">
        <authorList>
            <consortium name="Wellcome Sanger Institute Data Sharing"/>
        </authorList>
    </citation>
    <scope>NUCLEOTIDE SEQUENCE [LARGE SCALE GENOMIC DNA]</scope>
</reference>
<dbReference type="SUPFAM" id="SSF54117">
    <property type="entry name" value="Interleukin 8-like chemokines"/>
    <property type="match status" value="1"/>
</dbReference>
<sequence>MKTLCFTLVLLLFTVYCSLELTQLGSCCFGFSTIKIPIKVIAKITKTHSSCPKKGYIVQTERGRKFCYREVFQWNLNPYSEASGQQG</sequence>
<keyword evidence="2" id="KW-0732">Signal</keyword>
<evidence type="ECO:0000313" key="5">
    <source>
        <dbReference type="Proteomes" id="UP000265040"/>
    </source>
</evidence>
<dbReference type="GO" id="GO:0005615">
    <property type="term" value="C:extracellular space"/>
    <property type="evidence" value="ECO:0007669"/>
    <property type="project" value="UniProtKB-KW"/>
</dbReference>
<reference evidence="4" key="2">
    <citation type="submission" date="2025-08" db="UniProtKB">
        <authorList>
            <consortium name="Ensembl"/>
        </authorList>
    </citation>
    <scope>IDENTIFICATION</scope>
</reference>
<dbReference type="Ensembl" id="ENSATET00000010618.3">
    <property type="protein sequence ID" value="ENSATEP00000010435.3"/>
    <property type="gene ID" value="ENSATEG00000007346.3"/>
</dbReference>
<dbReference type="STRING" id="64144.ENSATEP00000010435"/>
<dbReference type="Proteomes" id="UP000265040">
    <property type="component" value="Chromosome 6"/>
</dbReference>
<dbReference type="AlphaFoldDB" id="A0A3Q1HRW5"/>
<dbReference type="InterPro" id="IPR036048">
    <property type="entry name" value="Interleukin_8-like_sf"/>
</dbReference>
<protein>
    <recommendedName>
        <fullName evidence="3">Chemokine interleukin-8-like domain-containing protein</fullName>
    </recommendedName>
</protein>
<feature type="signal peptide" evidence="2">
    <location>
        <begin position="1"/>
        <end position="19"/>
    </location>
</feature>
<dbReference type="GO" id="GO:0008009">
    <property type="term" value="F:chemokine activity"/>
    <property type="evidence" value="ECO:0007669"/>
    <property type="project" value="InterPro"/>
</dbReference>
<dbReference type="GO" id="GO:0006955">
    <property type="term" value="P:immune response"/>
    <property type="evidence" value="ECO:0007669"/>
    <property type="project" value="InterPro"/>
</dbReference>
<dbReference type="Gene3D" id="2.40.50.40">
    <property type="match status" value="1"/>
</dbReference>
<name>A0A3Q1HRW5_ANATE</name>
<dbReference type="InterPro" id="IPR001811">
    <property type="entry name" value="Chemokine_IL8-like_dom"/>
</dbReference>
<evidence type="ECO:0000259" key="3">
    <source>
        <dbReference type="Pfam" id="PF00048"/>
    </source>
</evidence>